<dbReference type="EMBL" id="BKCJ011321467">
    <property type="protein sequence ID" value="GFD20337.1"/>
    <property type="molecule type" value="Genomic_DNA"/>
</dbReference>
<gene>
    <name evidence="2" type="ORF">Tci_892306</name>
</gene>
<feature type="non-terminal residue" evidence="2">
    <location>
        <position position="1"/>
    </location>
</feature>
<name>A0A699UD49_TANCI</name>
<accession>A0A699UD49</accession>
<feature type="region of interest" description="Disordered" evidence="1">
    <location>
        <begin position="1"/>
        <end position="41"/>
    </location>
</feature>
<sequence length="196" mass="21335">EESFDHILKTPENSDDEGNGDKDLGLNVSGEEGHVKEEEEDELYRDVNINQGRGIQATLEVKDSHVTLTLINHDGQQQSSSMSSQFMTSMLNPTLDVGMESIFETTSQMDVKTPTSVSPLHISAPTMTPSTIATITTISQAPILPTTAPSTIIQNLPDFGSLFGFDNRLRTLEVNFSEFMQMNQFAGAVSAIPGIV</sequence>
<comment type="caution">
    <text evidence="2">The sequence shown here is derived from an EMBL/GenBank/DDBJ whole genome shotgun (WGS) entry which is preliminary data.</text>
</comment>
<feature type="non-terminal residue" evidence="2">
    <location>
        <position position="196"/>
    </location>
</feature>
<organism evidence="2">
    <name type="scientific">Tanacetum cinerariifolium</name>
    <name type="common">Dalmatian daisy</name>
    <name type="synonym">Chrysanthemum cinerariifolium</name>
    <dbReference type="NCBI Taxonomy" id="118510"/>
    <lineage>
        <taxon>Eukaryota</taxon>
        <taxon>Viridiplantae</taxon>
        <taxon>Streptophyta</taxon>
        <taxon>Embryophyta</taxon>
        <taxon>Tracheophyta</taxon>
        <taxon>Spermatophyta</taxon>
        <taxon>Magnoliopsida</taxon>
        <taxon>eudicotyledons</taxon>
        <taxon>Gunneridae</taxon>
        <taxon>Pentapetalae</taxon>
        <taxon>asterids</taxon>
        <taxon>campanulids</taxon>
        <taxon>Asterales</taxon>
        <taxon>Asteraceae</taxon>
        <taxon>Asteroideae</taxon>
        <taxon>Anthemideae</taxon>
        <taxon>Anthemidinae</taxon>
        <taxon>Tanacetum</taxon>
    </lineage>
</organism>
<protein>
    <submittedName>
        <fullName evidence="2">Uncharacterized protein</fullName>
    </submittedName>
</protein>
<evidence type="ECO:0000313" key="2">
    <source>
        <dbReference type="EMBL" id="GFD20337.1"/>
    </source>
</evidence>
<evidence type="ECO:0000256" key="1">
    <source>
        <dbReference type="SAM" id="MobiDB-lite"/>
    </source>
</evidence>
<dbReference type="AlphaFoldDB" id="A0A699UD49"/>
<reference evidence="2" key="1">
    <citation type="journal article" date="2019" name="Sci. Rep.">
        <title>Draft genome of Tanacetum cinerariifolium, the natural source of mosquito coil.</title>
        <authorList>
            <person name="Yamashiro T."/>
            <person name="Shiraishi A."/>
            <person name="Satake H."/>
            <person name="Nakayama K."/>
        </authorList>
    </citation>
    <scope>NUCLEOTIDE SEQUENCE</scope>
</reference>
<proteinExistence type="predicted"/>